<reference evidence="4 5" key="1">
    <citation type="submission" date="2014-04" db="EMBL/GenBank/DDBJ databases">
        <authorList>
            <consortium name="DOE Joint Genome Institute"/>
            <person name="Kuo A."/>
            <person name="Kohler A."/>
            <person name="Nagy L.G."/>
            <person name="Floudas D."/>
            <person name="Copeland A."/>
            <person name="Barry K.W."/>
            <person name="Cichocki N."/>
            <person name="Veneault-Fourrey C."/>
            <person name="LaButti K."/>
            <person name="Lindquist E.A."/>
            <person name="Lipzen A."/>
            <person name="Lundell T."/>
            <person name="Morin E."/>
            <person name="Murat C."/>
            <person name="Sun H."/>
            <person name="Tunlid A."/>
            <person name="Henrissat B."/>
            <person name="Grigoriev I.V."/>
            <person name="Hibbett D.S."/>
            <person name="Martin F."/>
            <person name="Nordberg H.P."/>
            <person name="Cantor M.N."/>
            <person name="Hua S.X."/>
        </authorList>
    </citation>
    <scope>NUCLEOTIDE SEQUENCE [LARGE SCALE GENOMIC DNA]</scope>
    <source>
        <strain evidence="4 5">Foug A</strain>
    </source>
</reference>
<dbReference type="Proteomes" id="UP000053989">
    <property type="component" value="Unassembled WGS sequence"/>
</dbReference>
<organism evidence="4 5">
    <name type="scientific">Scleroderma citrinum Foug A</name>
    <dbReference type="NCBI Taxonomy" id="1036808"/>
    <lineage>
        <taxon>Eukaryota</taxon>
        <taxon>Fungi</taxon>
        <taxon>Dikarya</taxon>
        <taxon>Basidiomycota</taxon>
        <taxon>Agaricomycotina</taxon>
        <taxon>Agaricomycetes</taxon>
        <taxon>Agaricomycetidae</taxon>
        <taxon>Boletales</taxon>
        <taxon>Sclerodermatineae</taxon>
        <taxon>Sclerodermataceae</taxon>
        <taxon>Scleroderma</taxon>
    </lineage>
</organism>
<feature type="region of interest" description="Disordered" evidence="2">
    <location>
        <begin position="211"/>
        <end position="277"/>
    </location>
</feature>
<dbReference type="Pfam" id="PF02777">
    <property type="entry name" value="Sod_Fe_C"/>
    <property type="match status" value="2"/>
</dbReference>
<keyword evidence="5" id="KW-1185">Reference proteome</keyword>
<dbReference type="AlphaFoldDB" id="A0A0C3E4N1"/>
<evidence type="ECO:0000313" key="4">
    <source>
        <dbReference type="EMBL" id="KIM67755.1"/>
    </source>
</evidence>
<dbReference type="InParanoid" id="A0A0C3E4N1"/>
<dbReference type="GO" id="GO:0046872">
    <property type="term" value="F:metal ion binding"/>
    <property type="evidence" value="ECO:0007669"/>
    <property type="project" value="InterPro"/>
</dbReference>
<evidence type="ECO:0000256" key="2">
    <source>
        <dbReference type="SAM" id="MobiDB-lite"/>
    </source>
</evidence>
<dbReference type="EMBL" id="KN822011">
    <property type="protein sequence ID" value="KIM67755.1"/>
    <property type="molecule type" value="Genomic_DNA"/>
</dbReference>
<dbReference type="GO" id="GO:0004784">
    <property type="term" value="F:superoxide dismutase activity"/>
    <property type="evidence" value="ECO:0007669"/>
    <property type="project" value="InterPro"/>
</dbReference>
<name>A0A0C3E4N1_9AGAM</name>
<reference evidence="5" key="2">
    <citation type="submission" date="2015-01" db="EMBL/GenBank/DDBJ databases">
        <title>Evolutionary Origins and Diversification of the Mycorrhizal Mutualists.</title>
        <authorList>
            <consortium name="DOE Joint Genome Institute"/>
            <consortium name="Mycorrhizal Genomics Consortium"/>
            <person name="Kohler A."/>
            <person name="Kuo A."/>
            <person name="Nagy L.G."/>
            <person name="Floudas D."/>
            <person name="Copeland A."/>
            <person name="Barry K.W."/>
            <person name="Cichocki N."/>
            <person name="Veneault-Fourrey C."/>
            <person name="LaButti K."/>
            <person name="Lindquist E.A."/>
            <person name="Lipzen A."/>
            <person name="Lundell T."/>
            <person name="Morin E."/>
            <person name="Murat C."/>
            <person name="Riley R."/>
            <person name="Ohm R."/>
            <person name="Sun H."/>
            <person name="Tunlid A."/>
            <person name="Henrissat B."/>
            <person name="Grigoriev I.V."/>
            <person name="Hibbett D.S."/>
            <person name="Martin F."/>
        </authorList>
    </citation>
    <scope>NUCLEOTIDE SEQUENCE [LARGE SCALE GENOMIC DNA]</scope>
    <source>
        <strain evidence="5">Foug A</strain>
    </source>
</reference>
<comment type="function">
    <text evidence="1">Component of the mitochondrial ribosome (mitoribosome), a dedicated translation machinery responsible for the synthesis of mitochondrial genome-encoded proteins, including at least some of the essential transmembrane subunits of the mitochondrial respiratory chain. The mitoribosomes are attached to the mitochondrial inner membrane and translation products are cotranslationally integrated into the membrane.</text>
</comment>
<evidence type="ECO:0000313" key="5">
    <source>
        <dbReference type="Proteomes" id="UP000053989"/>
    </source>
</evidence>
<dbReference type="SUPFAM" id="SSF46609">
    <property type="entry name" value="Fe,Mn superoxide dismutase (SOD), N-terminal domain"/>
    <property type="match status" value="1"/>
</dbReference>
<dbReference type="PANTHER" id="PTHR43595">
    <property type="entry name" value="37S RIBOSOMAL PROTEIN S26, MITOCHONDRIAL"/>
    <property type="match status" value="1"/>
</dbReference>
<evidence type="ECO:0000259" key="3">
    <source>
        <dbReference type="Pfam" id="PF02777"/>
    </source>
</evidence>
<dbReference type="InterPro" id="IPR019832">
    <property type="entry name" value="Mn/Fe_SOD_C"/>
</dbReference>
<protein>
    <recommendedName>
        <fullName evidence="3">Manganese/iron superoxide dismutase C-terminal domain-containing protein</fullName>
    </recommendedName>
</protein>
<proteinExistence type="predicted"/>
<dbReference type="SUPFAM" id="SSF54719">
    <property type="entry name" value="Fe,Mn superoxide dismutase (SOD), C-terminal domain"/>
    <property type="match status" value="1"/>
</dbReference>
<dbReference type="InterPro" id="IPR036314">
    <property type="entry name" value="SOD_C_sf"/>
</dbReference>
<dbReference type="STRING" id="1036808.A0A0C3E4N1"/>
<sequence>MATSTSRSVFSSSRSLLAAPRCTTGSRQRWVLTRRNLHTRKELPYNIEDGLGNFMSPRTLQMVAVEYQQGLLDRLNDLLRDTEDKRKTVAQLVLDTAEKPDKTLMFKYASHALNNSFFLNCLRPPTGESGERVIERSMFGGFVRKQFGDFDALRSQFSAAVYGMSGSGYVWFVADEKRNVAFYPTFSAGTLLVRSRSGTVDPLDAPILGEGSDIALPNQRGPNQHRLHPSGQHYPQNAAHLPSSGLGATPTSPASGASHNIPPHHPSSPSRTLHSSVASHTRSLFDSPFVSAPPGSLNESDMRDLKTLGEYIYPLFCVSVHEHCWLLDHGIWGKEEYMKAFWSVLDWQQVVQRFETFHPPRRS</sequence>
<evidence type="ECO:0000256" key="1">
    <source>
        <dbReference type="ARBA" id="ARBA00037226"/>
    </source>
</evidence>
<gene>
    <name evidence="4" type="ORF">SCLCIDRAFT_1209879</name>
</gene>
<dbReference type="GO" id="GO:0005737">
    <property type="term" value="C:cytoplasm"/>
    <property type="evidence" value="ECO:0007669"/>
    <property type="project" value="TreeGrafter"/>
</dbReference>
<feature type="compositionally biased region" description="Low complexity" evidence="2">
    <location>
        <begin position="267"/>
        <end position="276"/>
    </location>
</feature>
<dbReference type="OrthoDB" id="275227at2759"/>
<accession>A0A0C3E4N1</accession>
<feature type="domain" description="Manganese/iron superoxide dismutase C-terminal" evidence="3">
    <location>
        <begin position="143"/>
        <end position="194"/>
    </location>
</feature>
<feature type="domain" description="Manganese/iron superoxide dismutase C-terminal" evidence="3">
    <location>
        <begin position="310"/>
        <end position="353"/>
    </location>
</feature>
<dbReference type="InterPro" id="IPR036324">
    <property type="entry name" value="Mn/Fe_SOD_N_sf"/>
</dbReference>
<dbReference type="PANTHER" id="PTHR43595:SF2">
    <property type="entry name" value="SMALL RIBOSOMAL SUBUNIT PROTEIN MS42"/>
    <property type="match status" value="1"/>
</dbReference>
<dbReference type="Gene3D" id="3.55.40.20">
    <property type="entry name" value="Iron/manganese superoxide dismutase, C-terminal domain"/>
    <property type="match status" value="1"/>
</dbReference>
<dbReference type="HOGENOM" id="CLU_057349_2_0_1"/>